<comment type="caution">
    <text evidence="1">The sequence shown here is derived from an EMBL/GenBank/DDBJ whole genome shotgun (WGS) entry which is preliminary data.</text>
</comment>
<proteinExistence type="predicted"/>
<protein>
    <submittedName>
        <fullName evidence="1">Uncharacterized protein</fullName>
    </submittedName>
</protein>
<dbReference type="AlphaFoldDB" id="A0A9D4H4R6"/>
<dbReference type="EMBL" id="JAIWYP010000005">
    <property type="protein sequence ID" value="KAH3829531.1"/>
    <property type="molecule type" value="Genomic_DNA"/>
</dbReference>
<reference evidence="1" key="2">
    <citation type="submission" date="2020-11" db="EMBL/GenBank/DDBJ databases">
        <authorList>
            <person name="McCartney M.A."/>
            <person name="Auch B."/>
            <person name="Kono T."/>
            <person name="Mallez S."/>
            <person name="Becker A."/>
            <person name="Gohl D.M."/>
            <person name="Silverstein K.A.T."/>
            <person name="Koren S."/>
            <person name="Bechman K.B."/>
            <person name="Herman A."/>
            <person name="Abrahante J.E."/>
            <person name="Garbe J."/>
        </authorList>
    </citation>
    <scope>NUCLEOTIDE SEQUENCE</scope>
    <source>
        <strain evidence="1">Duluth1</strain>
        <tissue evidence="1">Whole animal</tissue>
    </source>
</reference>
<name>A0A9D4H4R6_DREPO</name>
<accession>A0A9D4H4R6</accession>
<sequence>MALPIKCDNGSKGIDKNWIYFSTLTHMVSHNKKIIQVKLHLTGVLTRKNAPPPGGHVFQPTAIIFKLVQDIIGMNLLTYLGPETQFQKLVTVAEDKEEEPTFMSESKEGNSELLMVHGNNYSGCTVM</sequence>
<organism evidence="1 2">
    <name type="scientific">Dreissena polymorpha</name>
    <name type="common">Zebra mussel</name>
    <name type="synonym">Mytilus polymorpha</name>
    <dbReference type="NCBI Taxonomy" id="45954"/>
    <lineage>
        <taxon>Eukaryota</taxon>
        <taxon>Metazoa</taxon>
        <taxon>Spiralia</taxon>
        <taxon>Lophotrochozoa</taxon>
        <taxon>Mollusca</taxon>
        <taxon>Bivalvia</taxon>
        <taxon>Autobranchia</taxon>
        <taxon>Heteroconchia</taxon>
        <taxon>Euheterodonta</taxon>
        <taxon>Imparidentia</taxon>
        <taxon>Neoheterodontei</taxon>
        <taxon>Myida</taxon>
        <taxon>Dreissenoidea</taxon>
        <taxon>Dreissenidae</taxon>
        <taxon>Dreissena</taxon>
    </lineage>
</organism>
<gene>
    <name evidence="1" type="ORF">DPMN_131527</name>
</gene>
<reference evidence="1" key="1">
    <citation type="journal article" date="2019" name="bioRxiv">
        <title>The Genome of the Zebra Mussel, Dreissena polymorpha: A Resource for Invasive Species Research.</title>
        <authorList>
            <person name="McCartney M.A."/>
            <person name="Auch B."/>
            <person name="Kono T."/>
            <person name="Mallez S."/>
            <person name="Zhang Y."/>
            <person name="Obille A."/>
            <person name="Becker A."/>
            <person name="Abrahante J.E."/>
            <person name="Garbe J."/>
            <person name="Badalamenti J.P."/>
            <person name="Herman A."/>
            <person name="Mangelson H."/>
            <person name="Liachko I."/>
            <person name="Sullivan S."/>
            <person name="Sone E.D."/>
            <person name="Koren S."/>
            <person name="Silverstein K.A.T."/>
            <person name="Beckman K.B."/>
            <person name="Gohl D.M."/>
        </authorList>
    </citation>
    <scope>NUCLEOTIDE SEQUENCE</scope>
    <source>
        <strain evidence="1">Duluth1</strain>
        <tissue evidence="1">Whole animal</tissue>
    </source>
</reference>
<evidence type="ECO:0000313" key="1">
    <source>
        <dbReference type="EMBL" id="KAH3829531.1"/>
    </source>
</evidence>
<keyword evidence="2" id="KW-1185">Reference proteome</keyword>
<dbReference type="Proteomes" id="UP000828390">
    <property type="component" value="Unassembled WGS sequence"/>
</dbReference>
<evidence type="ECO:0000313" key="2">
    <source>
        <dbReference type="Proteomes" id="UP000828390"/>
    </source>
</evidence>